<evidence type="ECO:0000256" key="4">
    <source>
        <dbReference type="ARBA" id="ARBA00023136"/>
    </source>
</evidence>
<keyword evidence="3" id="KW-1133">Transmembrane helix</keyword>
<organism evidence="6 7">
    <name type="scientific">Acetobacter persici</name>
    <dbReference type="NCBI Taxonomy" id="1076596"/>
    <lineage>
        <taxon>Bacteria</taxon>
        <taxon>Pseudomonadati</taxon>
        <taxon>Pseudomonadota</taxon>
        <taxon>Alphaproteobacteria</taxon>
        <taxon>Acetobacterales</taxon>
        <taxon>Acetobacteraceae</taxon>
        <taxon>Acetobacter</taxon>
    </lineage>
</organism>
<evidence type="ECO:0000256" key="2">
    <source>
        <dbReference type="ARBA" id="ARBA00022692"/>
    </source>
</evidence>
<dbReference type="Pfam" id="PF03544">
    <property type="entry name" value="TonB_C"/>
    <property type="match status" value="1"/>
</dbReference>
<dbReference type="EMBL" id="CP014687">
    <property type="protein sequence ID" value="AQT03716.1"/>
    <property type="molecule type" value="Genomic_DNA"/>
</dbReference>
<name>A0A1U9LB83_9PROT</name>
<dbReference type="SUPFAM" id="SSF74653">
    <property type="entry name" value="TolA/TonB C-terminal domain"/>
    <property type="match status" value="1"/>
</dbReference>
<evidence type="ECO:0000313" key="6">
    <source>
        <dbReference type="EMBL" id="AQT03716.1"/>
    </source>
</evidence>
<gene>
    <name evidence="6" type="ORF">A0U91_00165</name>
</gene>
<keyword evidence="2" id="KW-0812">Transmembrane</keyword>
<evidence type="ECO:0000313" key="7">
    <source>
        <dbReference type="Proteomes" id="UP000189055"/>
    </source>
</evidence>
<dbReference type="NCBIfam" id="TIGR01352">
    <property type="entry name" value="tonB_Cterm"/>
    <property type="match status" value="1"/>
</dbReference>
<dbReference type="Proteomes" id="UP000189055">
    <property type="component" value="Chromosome"/>
</dbReference>
<dbReference type="PROSITE" id="PS52015">
    <property type="entry name" value="TONB_CTD"/>
    <property type="match status" value="1"/>
</dbReference>
<dbReference type="InterPro" id="IPR006260">
    <property type="entry name" value="TonB/TolA_C"/>
</dbReference>
<dbReference type="STRING" id="1076596.A0U91_00165"/>
<reference evidence="6 7" key="1">
    <citation type="submission" date="2016-03" db="EMBL/GenBank/DDBJ databases">
        <title>Acetic acid bacteria sequencing.</title>
        <authorList>
            <person name="Brandt J."/>
            <person name="Jakob F."/>
            <person name="Vogel R.F."/>
        </authorList>
    </citation>
    <scope>NUCLEOTIDE SEQUENCE [LARGE SCALE GENOMIC DNA]</scope>
    <source>
        <strain evidence="6 7">TMW2.1084</strain>
    </source>
</reference>
<feature type="domain" description="TonB C-terminal" evidence="5">
    <location>
        <begin position="1"/>
        <end position="73"/>
    </location>
</feature>
<dbReference type="GO" id="GO:0055085">
    <property type="term" value="P:transmembrane transport"/>
    <property type="evidence" value="ECO:0007669"/>
    <property type="project" value="InterPro"/>
</dbReference>
<evidence type="ECO:0000256" key="3">
    <source>
        <dbReference type="ARBA" id="ARBA00022989"/>
    </source>
</evidence>
<accession>A0A1U9LB83</accession>
<proteinExistence type="predicted"/>
<evidence type="ECO:0000256" key="1">
    <source>
        <dbReference type="ARBA" id="ARBA00004167"/>
    </source>
</evidence>
<dbReference type="AlphaFoldDB" id="A0A1U9LB83"/>
<protein>
    <recommendedName>
        <fullName evidence="5">TonB C-terminal domain-containing protein</fullName>
    </recommendedName>
</protein>
<dbReference type="GO" id="GO:0016020">
    <property type="term" value="C:membrane"/>
    <property type="evidence" value="ECO:0007669"/>
    <property type="project" value="UniProtKB-SubCell"/>
</dbReference>
<dbReference type="KEGG" id="aper:A0U91_00165"/>
<sequence length="73" mass="8143">MVKKNLEAVVMVKTDVNTEGRTTDCHVVSSTNTDFNASALDYCRKARYSPATKNGVPVVEYGKTLTVRYRLDN</sequence>
<keyword evidence="4" id="KW-0472">Membrane</keyword>
<comment type="subcellular location">
    <subcellularLocation>
        <location evidence="1">Membrane</location>
        <topology evidence="1">Single-pass membrane protein</topology>
    </subcellularLocation>
</comment>
<evidence type="ECO:0000259" key="5">
    <source>
        <dbReference type="PROSITE" id="PS52015"/>
    </source>
</evidence>
<dbReference type="Gene3D" id="3.30.1150.10">
    <property type="match status" value="1"/>
</dbReference>
<dbReference type="RefSeq" id="WP_077929666.1">
    <property type="nucleotide sequence ID" value="NZ_CP014687.1"/>
</dbReference>
<dbReference type="InterPro" id="IPR037682">
    <property type="entry name" value="TonB_C"/>
</dbReference>